<dbReference type="NCBIfam" id="NF006928">
    <property type="entry name" value="PRK09413.1"/>
    <property type="match status" value="1"/>
</dbReference>
<evidence type="ECO:0000256" key="1">
    <source>
        <dbReference type="ARBA" id="ARBA00009964"/>
    </source>
</evidence>
<dbReference type="RefSeq" id="WP_000565440.1">
    <property type="nucleotide sequence ID" value="NZ_AKMW01000030.1"/>
</dbReference>
<accession>A0A6N3R5X4</accession>
<dbReference type="EMBL" id="AKMW01000030">
    <property type="protein sequence ID" value="EIQ14797.1"/>
    <property type="molecule type" value="Genomic_DNA"/>
</dbReference>
<evidence type="ECO:0000256" key="2">
    <source>
        <dbReference type="SAM" id="Coils"/>
    </source>
</evidence>
<reference evidence="3 4" key="1">
    <citation type="submission" date="2012-03" db="EMBL/GenBank/DDBJ databases">
        <authorList>
            <person name="Rasko D."/>
            <person name="Redman J."/>
            <person name="Daugherty S.C."/>
            <person name="Tallon L."/>
            <person name="Sadzewicz L."/>
            <person name="Jones K."/>
            <person name="Santana-Cruz I."/>
            <person name="Liu X."/>
        </authorList>
    </citation>
    <scope>NUCLEOTIDE SEQUENCE [LARGE SCALE GENOMIC DNA]</scope>
    <source>
        <strain evidence="3 4">CCH060</strain>
    </source>
</reference>
<dbReference type="Proteomes" id="UP000005406">
    <property type="component" value="Unassembled WGS sequence"/>
</dbReference>
<dbReference type="InterPro" id="IPR002514">
    <property type="entry name" value="Transposase_8"/>
</dbReference>
<comment type="caution">
    <text evidence="3">The sequence shown here is derived from an EMBL/GenBank/DDBJ whole genome shotgun (WGS) entry which is preliminary data.</text>
</comment>
<feature type="coiled-coil region" evidence="2">
    <location>
        <begin position="73"/>
        <end position="100"/>
    </location>
</feature>
<protein>
    <submittedName>
        <fullName evidence="3">Transposase family protein</fullName>
    </submittedName>
</protein>
<feature type="non-terminal residue" evidence="3">
    <location>
        <position position="166"/>
    </location>
</feature>
<evidence type="ECO:0000313" key="4">
    <source>
        <dbReference type="Proteomes" id="UP000005406"/>
    </source>
</evidence>
<comment type="similarity">
    <text evidence="1">Belongs to the transposase 8 family.</text>
</comment>
<dbReference type="GO" id="GO:0003677">
    <property type="term" value="F:DNA binding"/>
    <property type="evidence" value="ECO:0007669"/>
    <property type="project" value="InterPro"/>
</dbReference>
<organism evidence="3 4">
    <name type="scientific">Shigella flexneri CCH060</name>
    <dbReference type="NCBI Taxonomy" id="754091"/>
    <lineage>
        <taxon>Bacteria</taxon>
        <taxon>Pseudomonadati</taxon>
        <taxon>Pseudomonadota</taxon>
        <taxon>Gammaproteobacteria</taxon>
        <taxon>Enterobacterales</taxon>
        <taxon>Enterobacteriaceae</taxon>
        <taxon>Shigella</taxon>
    </lineage>
</organism>
<dbReference type="Pfam" id="PF01527">
    <property type="entry name" value="HTH_Tnp_1"/>
    <property type="match status" value="1"/>
</dbReference>
<dbReference type="InterPro" id="IPR009057">
    <property type="entry name" value="Homeodomain-like_sf"/>
</dbReference>
<name>A0A6N3R5X4_SHIFL</name>
<keyword evidence="2" id="KW-0175">Coiled coil</keyword>
<gene>
    <name evidence="3" type="ORF">SFCCH060_1036</name>
</gene>
<sequence>MIDILGPEKRRRRTTQEKIAIVQQSFEPGMTVSLVARQHGVAASQLFLWRKQYQEGSLTAVAAGEQVVPASELAAAMKQIKELQRLLGKKTMENELLKEAVEYGRAKKWIAHAPYCLGMGVSLVSRCLRVSRAQLHVILRRTDDWMDGRRSRHTDDTDVLLRIHHV</sequence>
<evidence type="ECO:0000313" key="3">
    <source>
        <dbReference type="EMBL" id="EIQ14797.1"/>
    </source>
</evidence>
<dbReference type="AlphaFoldDB" id="A0A6N3R5X4"/>
<proteinExistence type="inferred from homology"/>
<dbReference type="GO" id="GO:0006313">
    <property type="term" value="P:DNA transposition"/>
    <property type="evidence" value="ECO:0007669"/>
    <property type="project" value="InterPro"/>
</dbReference>
<dbReference type="SUPFAM" id="SSF46689">
    <property type="entry name" value="Homeodomain-like"/>
    <property type="match status" value="1"/>
</dbReference>
<dbReference type="PANTHER" id="PTHR37936">
    <property type="entry name" value="TRANSPOSASE INSC FOR INSERTION ELEMENT IS2A-RELATED"/>
    <property type="match status" value="1"/>
</dbReference>
<dbReference type="GO" id="GO:0004803">
    <property type="term" value="F:transposase activity"/>
    <property type="evidence" value="ECO:0007669"/>
    <property type="project" value="InterPro"/>
</dbReference>
<dbReference type="PANTHER" id="PTHR37936:SF3">
    <property type="entry name" value="TRANSPOSASE INSC FOR INSERTION ELEMENT IS2A-RELATED"/>
    <property type="match status" value="1"/>
</dbReference>